<protein>
    <recommendedName>
        <fullName evidence="2">Phytanoyl-CoA dioxygenase family protein</fullName>
    </recommendedName>
</protein>
<dbReference type="SUPFAM" id="SSF51197">
    <property type="entry name" value="Clavaminate synthase-like"/>
    <property type="match status" value="1"/>
</dbReference>
<name>A0A382ED32_9ZZZZ</name>
<evidence type="ECO:0000313" key="1">
    <source>
        <dbReference type="EMBL" id="SVB48560.1"/>
    </source>
</evidence>
<gene>
    <name evidence="1" type="ORF">METZ01_LOCUS201414</name>
</gene>
<dbReference type="GO" id="GO:0046872">
    <property type="term" value="F:metal ion binding"/>
    <property type="evidence" value="ECO:0007669"/>
    <property type="project" value="UniProtKB-ARBA"/>
</dbReference>
<dbReference type="EMBL" id="UINC01043889">
    <property type="protein sequence ID" value="SVB48560.1"/>
    <property type="molecule type" value="Genomic_DNA"/>
</dbReference>
<organism evidence="1">
    <name type="scientific">marine metagenome</name>
    <dbReference type="NCBI Taxonomy" id="408172"/>
    <lineage>
        <taxon>unclassified sequences</taxon>
        <taxon>metagenomes</taxon>
        <taxon>ecological metagenomes</taxon>
    </lineage>
</organism>
<dbReference type="PANTHER" id="PTHR20883">
    <property type="entry name" value="PHYTANOYL-COA DIOXYGENASE DOMAIN CONTAINING 1"/>
    <property type="match status" value="1"/>
</dbReference>
<dbReference type="AlphaFoldDB" id="A0A382ED32"/>
<dbReference type="InterPro" id="IPR008775">
    <property type="entry name" value="Phytyl_CoA_dOase-like"/>
</dbReference>
<accession>A0A382ED32</accession>
<sequence length="292" mass="32061">MTASVPTTYELSAEQKYRFDLQGYIVLEGHYDASAIEELHVGIDELQAIPVEHEAYSKLGVASYALAAAMNDPQHPVWNGDHRTDRVHPETGTVGRVDHALCGTDKFDLIVRDPILKAIHTTLAGGDVFISATYFIEKVGPVKGGGLHNGGFPFDRDIYYAYDHTNQRFACSSTKSVVILSDMTKIESGPFAAIPGSHKANFACPFDMSDASENPMAVPVFAAPGDVIIFSEGMTHNAFPVTDHSTRRSVFFCYMPAIGRNNLPDHRMSIYPDHVLERLPDQAELLTSPGYI</sequence>
<evidence type="ECO:0008006" key="2">
    <source>
        <dbReference type="Google" id="ProtNLM"/>
    </source>
</evidence>
<dbReference type="PANTHER" id="PTHR20883:SF48">
    <property type="entry name" value="ECTOINE DIOXYGENASE"/>
    <property type="match status" value="1"/>
</dbReference>
<dbReference type="Pfam" id="PF05721">
    <property type="entry name" value="PhyH"/>
    <property type="match status" value="1"/>
</dbReference>
<proteinExistence type="predicted"/>
<reference evidence="1" key="1">
    <citation type="submission" date="2018-05" db="EMBL/GenBank/DDBJ databases">
        <authorList>
            <person name="Lanie J.A."/>
            <person name="Ng W.-L."/>
            <person name="Kazmierczak K.M."/>
            <person name="Andrzejewski T.M."/>
            <person name="Davidsen T.M."/>
            <person name="Wayne K.J."/>
            <person name="Tettelin H."/>
            <person name="Glass J.I."/>
            <person name="Rusch D."/>
            <person name="Podicherti R."/>
            <person name="Tsui H.-C.T."/>
            <person name="Winkler M.E."/>
        </authorList>
    </citation>
    <scope>NUCLEOTIDE SEQUENCE</scope>
</reference>
<dbReference type="GO" id="GO:0016491">
    <property type="term" value="F:oxidoreductase activity"/>
    <property type="evidence" value="ECO:0007669"/>
    <property type="project" value="UniProtKB-ARBA"/>
</dbReference>
<dbReference type="Gene3D" id="2.60.120.620">
    <property type="entry name" value="q2cbj1_9rhob like domain"/>
    <property type="match status" value="1"/>
</dbReference>